<protein>
    <recommendedName>
        <fullName evidence="4">Serine/threonine-protein kinase MEC1</fullName>
        <ecNumber evidence="3">2.7.11.1</ecNumber>
    </recommendedName>
    <alternativeName>
        <fullName evidence="17">ATR homolog</fullName>
    </alternativeName>
    <alternativeName>
        <fullName evidence="16">DNA-damage checkpoint kinase MEC1</fullName>
    </alternativeName>
    <alternativeName>
        <fullName evidence="15">Mitosis entry checkpoint protein 1</fullName>
    </alternativeName>
</protein>
<dbReference type="InterPro" id="IPR003151">
    <property type="entry name" value="PIK-rel_kinase_FAT"/>
</dbReference>
<keyword evidence="8" id="KW-0227">DNA damage</keyword>
<dbReference type="CDD" id="cd00892">
    <property type="entry name" value="PIKKc_ATR"/>
    <property type="match status" value="1"/>
</dbReference>
<dbReference type="EC" id="2.7.11.1" evidence="3"/>
<keyword evidence="25" id="KW-1185">Reference proteome</keyword>
<keyword evidence="13" id="KW-0539">Nucleus</keyword>
<organism evidence="24 25">
    <name type="scientific">Saitoella complicata (strain BCRC 22490 / CBS 7301 / JCM 7358 / NBRC 10748 / NRRL Y-17804)</name>
    <dbReference type="NCBI Taxonomy" id="698492"/>
    <lineage>
        <taxon>Eukaryota</taxon>
        <taxon>Fungi</taxon>
        <taxon>Dikarya</taxon>
        <taxon>Ascomycota</taxon>
        <taxon>Taphrinomycotina</taxon>
        <taxon>Taphrinomycotina incertae sedis</taxon>
        <taxon>Saitoella</taxon>
    </lineage>
</organism>
<dbReference type="SMART" id="SM01343">
    <property type="entry name" value="FATC"/>
    <property type="match status" value="1"/>
</dbReference>
<dbReference type="GO" id="GO:0000077">
    <property type="term" value="P:DNA damage checkpoint signaling"/>
    <property type="evidence" value="ECO:0007669"/>
    <property type="project" value="TreeGrafter"/>
</dbReference>
<comment type="catalytic activity">
    <reaction evidence="18">
        <text>L-threonyl-[protein] + ATP = O-phospho-L-threonyl-[protein] + ADP + H(+)</text>
        <dbReference type="Rhea" id="RHEA:46608"/>
        <dbReference type="Rhea" id="RHEA-COMP:11060"/>
        <dbReference type="Rhea" id="RHEA-COMP:11605"/>
        <dbReference type="ChEBI" id="CHEBI:15378"/>
        <dbReference type="ChEBI" id="CHEBI:30013"/>
        <dbReference type="ChEBI" id="CHEBI:30616"/>
        <dbReference type="ChEBI" id="CHEBI:61977"/>
        <dbReference type="ChEBI" id="CHEBI:456216"/>
        <dbReference type="EC" id="2.7.11.1"/>
    </reaction>
</comment>
<dbReference type="GO" id="GO:0004674">
    <property type="term" value="F:protein serine/threonine kinase activity"/>
    <property type="evidence" value="ECO:0007669"/>
    <property type="project" value="UniProtKB-KW"/>
</dbReference>
<evidence type="ECO:0000313" key="25">
    <source>
        <dbReference type="Proteomes" id="UP000033140"/>
    </source>
</evidence>
<evidence type="ECO:0000313" key="24">
    <source>
        <dbReference type="EMBL" id="GAO52708.1"/>
    </source>
</evidence>
<dbReference type="InterPro" id="IPR000403">
    <property type="entry name" value="PI3/4_kinase_cat_dom"/>
</dbReference>
<dbReference type="Gene3D" id="3.30.1010.10">
    <property type="entry name" value="Phosphatidylinositol 3-kinase Catalytic Subunit, Chain A, domain 4"/>
    <property type="match status" value="1"/>
</dbReference>
<evidence type="ECO:0000256" key="20">
    <source>
        <dbReference type="SAM" id="MobiDB-lite"/>
    </source>
</evidence>
<evidence type="ECO:0000256" key="10">
    <source>
        <dbReference type="ARBA" id="ARBA00022840"/>
    </source>
</evidence>
<dbReference type="Pfam" id="PF08064">
    <property type="entry name" value="UME"/>
    <property type="match status" value="1"/>
</dbReference>
<dbReference type="PROSITE" id="PS50290">
    <property type="entry name" value="PI3_4_KINASE_3"/>
    <property type="match status" value="1"/>
</dbReference>
<dbReference type="SUPFAM" id="SSF56112">
    <property type="entry name" value="Protein kinase-like (PK-like)"/>
    <property type="match status" value="1"/>
</dbReference>
<dbReference type="PROSITE" id="PS51190">
    <property type="entry name" value="FATC"/>
    <property type="match status" value="1"/>
</dbReference>
<dbReference type="GO" id="GO:0005694">
    <property type="term" value="C:chromosome"/>
    <property type="evidence" value="ECO:0007669"/>
    <property type="project" value="TreeGrafter"/>
</dbReference>
<keyword evidence="5" id="KW-0723">Serine/threonine-protein kinase</keyword>
<evidence type="ECO:0000256" key="5">
    <source>
        <dbReference type="ARBA" id="ARBA00022527"/>
    </source>
</evidence>
<reference evidence="24 25" key="1">
    <citation type="journal article" date="2011" name="J. Gen. Appl. Microbiol.">
        <title>Draft genome sequencing of the enigmatic yeast Saitoella complicata.</title>
        <authorList>
            <person name="Nishida H."/>
            <person name="Hamamoto M."/>
            <person name="Sugiyama J."/>
        </authorList>
    </citation>
    <scope>NUCLEOTIDE SEQUENCE [LARGE SCALE GENOMIC DNA]</scope>
    <source>
        <strain evidence="24 25">NRRL Y-17804</strain>
    </source>
</reference>
<evidence type="ECO:0000256" key="3">
    <source>
        <dbReference type="ARBA" id="ARBA00012513"/>
    </source>
</evidence>
<comment type="catalytic activity">
    <reaction evidence="19">
        <text>L-seryl-[protein] + ATP = O-phospho-L-seryl-[protein] + ADP + H(+)</text>
        <dbReference type="Rhea" id="RHEA:17989"/>
        <dbReference type="Rhea" id="RHEA-COMP:9863"/>
        <dbReference type="Rhea" id="RHEA-COMP:11604"/>
        <dbReference type="ChEBI" id="CHEBI:15378"/>
        <dbReference type="ChEBI" id="CHEBI:29999"/>
        <dbReference type="ChEBI" id="CHEBI:30616"/>
        <dbReference type="ChEBI" id="CHEBI:83421"/>
        <dbReference type="ChEBI" id="CHEBI:456216"/>
        <dbReference type="EC" id="2.7.11.1"/>
    </reaction>
</comment>
<dbReference type="Pfam" id="PF02259">
    <property type="entry name" value="FAT"/>
    <property type="match status" value="1"/>
</dbReference>
<comment type="caution">
    <text evidence="24">The sequence shown here is derived from an EMBL/GenBank/DDBJ whole genome shotgun (WGS) entry which is preliminary data.</text>
</comment>
<evidence type="ECO:0000256" key="18">
    <source>
        <dbReference type="ARBA" id="ARBA00047899"/>
    </source>
</evidence>
<accession>A0A0E9NSF7</accession>
<dbReference type="PROSITE" id="PS51189">
    <property type="entry name" value="FAT"/>
    <property type="match status" value="1"/>
</dbReference>
<dbReference type="InterPro" id="IPR058681">
    <property type="entry name" value="HEAT_MEC1_N"/>
</dbReference>
<evidence type="ECO:0000256" key="2">
    <source>
        <dbReference type="ARBA" id="ARBA00010769"/>
    </source>
</evidence>
<dbReference type="SUPFAM" id="SSF48371">
    <property type="entry name" value="ARM repeat"/>
    <property type="match status" value="1"/>
</dbReference>
<evidence type="ECO:0000256" key="4">
    <source>
        <dbReference type="ARBA" id="ARBA00021345"/>
    </source>
</evidence>
<dbReference type="GO" id="GO:0000723">
    <property type="term" value="P:telomere maintenance"/>
    <property type="evidence" value="ECO:0007669"/>
    <property type="project" value="TreeGrafter"/>
</dbReference>
<dbReference type="SMART" id="SM00146">
    <property type="entry name" value="PI3Kc"/>
    <property type="match status" value="1"/>
</dbReference>
<dbReference type="Gene3D" id="1.25.40.10">
    <property type="entry name" value="Tetratricopeptide repeat domain"/>
    <property type="match status" value="1"/>
</dbReference>
<dbReference type="GO" id="GO:0005634">
    <property type="term" value="C:nucleus"/>
    <property type="evidence" value="ECO:0007669"/>
    <property type="project" value="UniProtKB-SubCell"/>
</dbReference>
<keyword evidence="11" id="KW-0156">Chromatin regulator</keyword>
<feature type="domain" description="PI3K/PI4K catalytic" evidence="21">
    <location>
        <begin position="2094"/>
        <end position="2414"/>
    </location>
</feature>
<dbReference type="Pfam" id="PF23593">
    <property type="entry name" value="HEAT_ATR"/>
    <property type="match status" value="1"/>
</dbReference>
<dbReference type="InterPro" id="IPR012993">
    <property type="entry name" value="UME"/>
</dbReference>
<name>A0A0E9NSF7_SAICN</name>
<evidence type="ECO:0000259" key="22">
    <source>
        <dbReference type="PROSITE" id="PS51189"/>
    </source>
</evidence>
<evidence type="ECO:0000256" key="19">
    <source>
        <dbReference type="ARBA" id="ARBA00048679"/>
    </source>
</evidence>
<dbReference type="SMART" id="SM00802">
    <property type="entry name" value="UME"/>
    <property type="match status" value="1"/>
</dbReference>
<evidence type="ECO:0000256" key="12">
    <source>
        <dbReference type="ARBA" id="ARBA00023204"/>
    </source>
</evidence>
<dbReference type="OMA" id="SMYIGWC"/>
<evidence type="ECO:0000259" key="21">
    <source>
        <dbReference type="PROSITE" id="PS50290"/>
    </source>
</evidence>
<dbReference type="Pfam" id="PF00454">
    <property type="entry name" value="PI3_PI4_kinase"/>
    <property type="match status" value="1"/>
</dbReference>
<dbReference type="STRING" id="698492.A0A0E9NSF7"/>
<dbReference type="InterPro" id="IPR003152">
    <property type="entry name" value="FATC_dom"/>
</dbReference>
<keyword evidence="6" id="KW-0808">Transferase</keyword>
<proteinExistence type="inferred from homology"/>
<evidence type="ECO:0000259" key="23">
    <source>
        <dbReference type="PROSITE" id="PS51190"/>
    </source>
</evidence>
<dbReference type="GO" id="GO:0006281">
    <property type="term" value="P:DNA repair"/>
    <property type="evidence" value="ECO:0007669"/>
    <property type="project" value="UniProtKB-KW"/>
</dbReference>
<evidence type="ECO:0000256" key="6">
    <source>
        <dbReference type="ARBA" id="ARBA00022679"/>
    </source>
</evidence>
<dbReference type="Pfam" id="PF02260">
    <property type="entry name" value="FATC"/>
    <property type="match status" value="1"/>
</dbReference>
<evidence type="ECO:0000256" key="7">
    <source>
        <dbReference type="ARBA" id="ARBA00022741"/>
    </source>
</evidence>
<feature type="domain" description="FATC" evidence="23">
    <location>
        <begin position="2398"/>
        <end position="2430"/>
    </location>
</feature>
<evidence type="ECO:0000256" key="8">
    <source>
        <dbReference type="ARBA" id="ARBA00022763"/>
    </source>
</evidence>
<evidence type="ECO:0000256" key="15">
    <source>
        <dbReference type="ARBA" id="ARBA00029679"/>
    </source>
</evidence>
<evidence type="ECO:0000256" key="1">
    <source>
        <dbReference type="ARBA" id="ARBA00004123"/>
    </source>
</evidence>
<evidence type="ECO:0000256" key="9">
    <source>
        <dbReference type="ARBA" id="ARBA00022777"/>
    </source>
</evidence>
<keyword evidence="7" id="KW-0547">Nucleotide-binding</keyword>
<dbReference type="InterPro" id="IPR056802">
    <property type="entry name" value="ATR-like_M-HEAT"/>
</dbReference>
<dbReference type="InterPro" id="IPR050517">
    <property type="entry name" value="DDR_Repair_Kinase"/>
</dbReference>
<dbReference type="InterPro" id="IPR011009">
    <property type="entry name" value="Kinase-like_dom_sf"/>
</dbReference>
<gene>
    <name evidence="24" type="ORF">G7K_6779-t1</name>
</gene>
<feature type="domain" description="FAT" evidence="22">
    <location>
        <begin position="1414"/>
        <end position="1986"/>
    </location>
</feature>
<reference evidence="24 25" key="2">
    <citation type="journal article" date="2014" name="J. Gen. Appl. Microbiol.">
        <title>The early diverging ascomycetous budding yeast Saitoella complicata has three histone deacetylases belonging to the Clr6, Hos2, and Rpd3 lineages.</title>
        <authorList>
            <person name="Nishida H."/>
            <person name="Matsumoto T."/>
            <person name="Kondo S."/>
            <person name="Hamamoto M."/>
            <person name="Yoshikawa H."/>
        </authorList>
    </citation>
    <scope>NUCLEOTIDE SEQUENCE [LARGE SCALE GENOMIC DNA]</scope>
    <source>
        <strain evidence="24 25">NRRL Y-17804</strain>
    </source>
</reference>
<evidence type="ECO:0000256" key="17">
    <source>
        <dbReference type="ARBA" id="ARBA00033001"/>
    </source>
</evidence>
<dbReference type="InterPro" id="IPR014009">
    <property type="entry name" value="PIK_FAT"/>
</dbReference>
<keyword evidence="10" id="KW-0067">ATP-binding</keyword>
<sequence>MPLRSMGPPQKHLSMASAAGAQRALPSQRLPPHGSILASQADITDQNVFRQLINEVLRLPTSNNDGPDASAFDVELDTNYQLIQVVTNVGLAPLADNESPGELDIQQAHNTLLVIRITMQRTPKVLYQALAQATSPEKVILALWLLPYVTKLLGHPKLTDLHEDIIQTLEDIFKTLLHATEAGPVAKDFVVGIQARMQKSLAVVSRLSSDIDGYGYSGRADHAMALLEGALLMATIFQLYASLYAVNPGYFKSAGLPDMCLWYDSAVTLMVSWQATQFDTRHLHDIRHHVLSRTTRALAFLLSTSCGGISERHMVLRLSVSWAKIMLHDRSAQSEQDLTLLFGAFGRLSEDATVPNSAFGGLWELLQRLGGDARLGDICSGRVRAMTMILQENFQRHRTSIGLRVQETTVPRHDNSKPVETGTDLSSERPPKRIRLELPCAVVPVKVDTVIASLLATLKIPCESPISLGKLEELLKEPSFINPDNALVISVHIGYMACALRDALTRAGLSAYHSSASFTCRECDALGDARMYPYVGHDWARDVGFDGLLSLLQIVHQVMPCQASGKLRLAVMHALERVVRHTVLPEELRLTQTSLGKWALQTVQSSVRRLRIAAGRTLAGYCSVRAGQDFQDIVGANRRVVLETLRKVSEREDAKYLESCLLSWGYIGRDAPEQELNIILLHLVEFLGHGNTYLRAVAYNEIQGIAEARDQTTWRLLSPFWPTVSINIVRRMKSRPQVIQLVSDLLGITVADFLNRTQNRTIPHLILTKRQDIVILIAKALQRDVARLCFDNMPHILAALLTQEGHGAEDSIMLLLSLASSEFEKLDLASLVRSDPIFIAVELLKMFSGSNEAKSSRIFKALQMVASIVMKSQGTSGKDAVSRVDYLAAFFKRHILGIMANFTDTINDVRGRQTSAEKLSCIVGIEKMIDMARASLETALPQITACLQSALADEMLREPVLMAWTTLMGSVQPPYIGALLGYTLSTIMQFWPISKEDERQQMLAICDHIFEVHMDSVVDELPMIPDLSLIPELAQFEAKLSEQRAVLKPSVKLRNLIRRCNHENIYMCHQALLELRGFLVANNELLHSLTLRDQPDQLIEDLIRSLLDICSKYHNEHREIERLCAECLGIVGAVDPNRVNAARDVQDIIVVHNFEDADESISFVLGLIEEQLVPAFRASTDTKSQGFLAYAMQELLKFCGFTTQILNNAMFDGSGTIIERWSGLSAASKETLTPLLASKYFVTASALPEPEQYPTFSSHTNYRSWLQAFVLSLMTKVTGDNAKKIFAVSLRIVKDQDVAISSFLLPYVALNVIVGGTDEQRDEIAVELLAVLQNDISSETTAFAAEKFRLAGETVFRLIDYLNKWLRKRRKFLYDQFAATAKKANRYLAPDEGTEDDSFIRRVEVVLAVIPEDMMARASYNCGSFARGLFHWEQYIRKQRQALSESELEPLYRTLQHIYSKIDEPDEIEAISAKFSVINLGQQILEHEVTGKWTSAQTCYELCLQQQPEKLELQVGLLRCLNLSGHYETSLNQVDSWVMKTPQLSRPLAKHAVESAWLVGDWKALERHLGAAEEEGSFEVVLGRAILSLREKDTRNLKAHLQQIYDILTHDLVASGVKDSRQCYDVLVKLHGVQEFSMISEACLLDSGGLVSVITNLERRLDLLAPSTESRQFVLALRRTAFELAAPVSSRAEVSAIWLDIAKLARKAGQSQRSYNAILKASEAGAPLAAVERARWLWHEGEQHRAIQSLESALKAGTFDHSESIPDKYSSAITTDATTRSRPKNQLLAKAKLLLAKWMESSEQSGMHNVLHEYIEAARAYDRWEKCHYYLGRYYLKLYENEEKLPVKKQGDNLLTGELTRLIVVNFGRALHYGVKYVFQTMPRFLTLWLDFGANVGKIAEDAGSPDYRAHTIASRQNKLKVLNEQVTRYAKRLPPYIFLTAFPQIISRIGHSNASVYAILEWVIVSVISNYPQQALWSLMAACKSTGKLRAERGNAILARVKDSKKKGHPQIRDLVNQAKKMTDQLLQLCNFEISGRQTTLSLSKHMRFQHSVAPSSLVVPLQSALTLTLPSSPVTLKYHHPFPGDLITIESFQDEVDIMNSLQKPRKITIRGSNGRRYHFLCKPKDDLRKDARLMEFNGMINKFLRKDAEASRRRLGIRTYAVVVLNEECGLLEWVNNTRPFRDILMKIYRQKGVVINYTEIRSILDQACASNMPGEIFNTKLLPKFPPVFHEWFIETFSEPTDWLASRQSYARTLAVMSMVGYVLGLGDRHGENILFDETNGDAVHVDFNCLFEKGLTFEKPEKVPFRLTHNMVDAFGVTGCDGTFRKSCEVTVRILRGNKDSLMSVLETFLHDPLVEWNRRKRANQYALENEEGHRALENIRRKLEGYIGTEVLPLSVAGQVQELIRQATNPDLLAQMYVGWASFT</sequence>
<evidence type="ECO:0000256" key="11">
    <source>
        <dbReference type="ARBA" id="ARBA00022853"/>
    </source>
</evidence>
<dbReference type="Gene3D" id="1.10.1070.11">
    <property type="entry name" value="Phosphatidylinositol 3-/4-kinase, catalytic domain"/>
    <property type="match status" value="1"/>
</dbReference>
<evidence type="ECO:0000256" key="13">
    <source>
        <dbReference type="ARBA" id="ARBA00023242"/>
    </source>
</evidence>
<keyword evidence="9" id="KW-0418">Kinase</keyword>
<dbReference type="Proteomes" id="UP000033140">
    <property type="component" value="Unassembled WGS sequence"/>
</dbReference>
<dbReference type="InterPro" id="IPR016024">
    <property type="entry name" value="ARM-type_fold"/>
</dbReference>
<reference evidence="24 25" key="3">
    <citation type="journal article" date="2015" name="Genome Announc.">
        <title>Draft Genome Sequence of the Archiascomycetous Yeast Saitoella complicata.</title>
        <authorList>
            <person name="Yamauchi K."/>
            <person name="Kondo S."/>
            <person name="Hamamoto M."/>
            <person name="Takahashi Y."/>
            <person name="Ogura Y."/>
            <person name="Hayashi T."/>
            <person name="Nishida H."/>
        </authorList>
    </citation>
    <scope>NUCLEOTIDE SEQUENCE [LARGE SCALE GENOMIC DNA]</scope>
    <source>
        <strain evidence="24 25">NRRL Y-17804</strain>
    </source>
</reference>
<dbReference type="Pfam" id="PF25030">
    <property type="entry name" value="M-HEAT_ATR"/>
    <property type="match status" value="1"/>
</dbReference>
<dbReference type="EMBL" id="BACD03000082">
    <property type="protein sequence ID" value="GAO52708.1"/>
    <property type="molecule type" value="Genomic_DNA"/>
</dbReference>
<dbReference type="InterPro" id="IPR011990">
    <property type="entry name" value="TPR-like_helical_dom_sf"/>
</dbReference>
<dbReference type="PANTHER" id="PTHR11139:SF125">
    <property type="entry name" value="SERINE_THREONINE-PROTEIN KINASE MEC1"/>
    <property type="match status" value="1"/>
</dbReference>
<evidence type="ECO:0000256" key="14">
    <source>
        <dbReference type="ARBA" id="ARBA00023254"/>
    </source>
</evidence>
<dbReference type="InterPro" id="IPR036940">
    <property type="entry name" value="PI3/4_kinase_cat_sf"/>
</dbReference>
<keyword evidence="12" id="KW-0234">DNA repair</keyword>
<dbReference type="PROSITE" id="PS00916">
    <property type="entry name" value="PI3_4_KINASE_2"/>
    <property type="match status" value="1"/>
</dbReference>
<dbReference type="PANTHER" id="PTHR11139">
    <property type="entry name" value="ATAXIA TELANGIECTASIA MUTATED ATM -RELATED"/>
    <property type="match status" value="1"/>
</dbReference>
<evidence type="ECO:0000256" key="16">
    <source>
        <dbReference type="ARBA" id="ARBA00030459"/>
    </source>
</evidence>
<comment type="subcellular location">
    <subcellularLocation>
        <location evidence="1">Nucleus</location>
    </subcellularLocation>
</comment>
<dbReference type="Pfam" id="PF25385">
    <property type="entry name" value="HEAT_MEC1_N"/>
    <property type="match status" value="1"/>
</dbReference>
<comment type="similarity">
    <text evidence="2">Belongs to the PI3/PI4-kinase family. ATM subfamily.</text>
</comment>
<dbReference type="GO" id="GO:0005524">
    <property type="term" value="F:ATP binding"/>
    <property type="evidence" value="ECO:0007669"/>
    <property type="project" value="UniProtKB-KW"/>
</dbReference>
<dbReference type="FunFam" id="1.10.1070.11:FF:000031">
    <property type="entry name" value="Phosphatidyl inositol 3-kinase"/>
    <property type="match status" value="1"/>
</dbReference>
<keyword evidence="14" id="KW-0469">Meiosis</keyword>
<dbReference type="InterPro" id="IPR057564">
    <property type="entry name" value="HEAT_ATR"/>
</dbReference>
<feature type="region of interest" description="Disordered" evidence="20">
    <location>
        <begin position="1"/>
        <end position="31"/>
    </location>
</feature>
<dbReference type="InterPro" id="IPR018936">
    <property type="entry name" value="PI3/4_kinase_CS"/>
</dbReference>